<dbReference type="InterPro" id="IPR003877">
    <property type="entry name" value="SPRY_dom"/>
</dbReference>
<dbReference type="AlphaFoldDB" id="A0EFI0"/>
<dbReference type="RefSeq" id="XP_001461444.1">
    <property type="nucleotide sequence ID" value="XM_001461407.1"/>
</dbReference>
<evidence type="ECO:0000259" key="1">
    <source>
        <dbReference type="PROSITE" id="PS50188"/>
    </source>
</evidence>
<proteinExistence type="predicted"/>
<dbReference type="CDD" id="cd11709">
    <property type="entry name" value="SPRY"/>
    <property type="match status" value="1"/>
</dbReference>
<evidence type="ECO:0000313" key="3">
    <source>
        <dbReference type="Proteomes" id="UP000000600"/>
    </source>
</evidence>
<feature type="domain" description="B30.2/SPRY" evidence="1">
    <location>
        <begin position="161"/>
        <end position="345"/>
    </location>
</feature>
<keyword evidence="3" id="KW-1185">Reference proteome</keyword>
<gene>
    <name evidence="2" type="ORF">GSPATT00026394001</name>
</gene>
<dbReference type="PANTHER" id="PTHR12245">
    <property type="entry name" value="SPRY DOMAIN CONTAINING SOCS BOX PROTEIN"/>
    <property type="match status" value="1"/>
</dbReference>
<dbReference type="eggNOG" id="KOG4367">
    <property type="taxonomic scope" value="Eukaryota"/>
</dbReference>
<dbReference type="Proteomes" id="UP000000600">
    <property type="component" value="Unassembled WGS sequence"/>
</dbReference>
<sequence length="352" mass="40056">MTDTGFECSLCMKLAIKAQICEKCGSMYCKVCLQEIFGKNYECVQCQSIQFRSIKKSALKEAYNEILTKSQLVQAKKVEYAPLKQVKQAIVDQPMQQILIQANCLNFEICHQSINQQFINEKVCSLECLYFCKLFPFVEQKDFARIRKEIINLEQSIKNKEVIPIFPKMPQSLAFSQTGLTNFNFDKCGQGIVIKQSVITLQEEDYTFKTVTSSVGFQKGIHFWKIIPLAMTKNEMKIGVSTSDKYELKTAFSDYNFGYAYYTVGQFRNGSNANGFEYGEKFKNSGEVGILLDMNRGVLAFSYNGYFLGKAISSDLLKKGPIYPCVALLHQAGFEYKCGIPIPQNLLEQFLK</sequence>
<protein>
    <recommendedName>
        <fullName evidence="1">B30.2/SPRY domain-containing protein</fullName>
    </recommendedName>
</protein>
<name>A0EFI0_PARTE</name>
<dbReference type="GeneID" id="5047229"/>
<dbReference type="InterPro" id="IPR001870">
    <property type="entry name" value="B30.2/SPRY"/>
</dbReference>
<dbReference type="InParanoid" id="A0EFI0"/>
<dbReference type="EMBL" id="CT868675">
    <property type="protein sequence ID" value="CAK94071.1"/>
    <property type="molecule type" value="Genomic_DNA"/>
</dbReference>
<dbReference type="InterPro" id="IPR013083">
    <property type="entry name" value="Znf_RING/FYVE/PHD"/>
</dbReference>
<dbReference type="PANTHER" id="PTHR12245:SF5">
    <property type="entry name" value="SPRY DOMAIN-CONTAINING SOCS BOX PROTEIN 3"/>
    <property type="match status" value="1"/>
</dbReference>
<dbReference type="SUPFAM" id="SSF57850">
    <property type="entry name" value="RING/U-box"/>
    <property type="match status" value="1"/>
</dbReference>
<dbReference type="InterPro" id="IPR013320">
    <property type="entry name" value="ConA-like_dom_sf"/>
</dbReference>
<dbReference type="OMA" id="FGYAYYT"/>
<dbReference type="OrthoDB" id="295536at2759"/>
<dbReference type="SUPFAM" id="SSF49899">
    <property type="entry name" value="Concanavalin A-like lectins/glucanases"/>
    <property type="match status" value="1"/>
</dbReference>
<dbReference type="KEGG" id="ptm:GSPATT00026394001"/>
<dbReference type="Gene3D" id="3.30.40.10">
    <property type="entry name" value="Zinc/RING finger domain, C3HC4 (zinc finger)"/>
    <property type="match status" value="1"/>
</dbReference>
<dbReference type="PROSITE" id="PS50188">
    <property type="entry name" value="B302_SPRY"/>
    <property type="match status" value="1"/>
</dbReference>
<organism evidence="2 3">
    <name type="scientific">Paramecium tetraurelia</name>
    <dbReference type="NCBI Taxonomy" id="5888"/>
    <lineage>
        <taxon>Eukaryota</taxon>
        <taxon>Sar</taxon>
        <taxon>Alveolata</taxon>
        <taxon>Ciliophora</taxon>
        <taxon>Intramacronucleata</taxon>
        <taxon>Oligohymenophorea</taxon>
        <taxon>Peniculida</taxon>
        <taxon>Parameciidae</taxon>
        <taxon>Paramecium</taxon>
    </lineage>
</organism>
<dbReference type="HOGENOM" id="CLU_768321_0_0_1"/>
<dbReference type="Gene3D" id="2.60.120.920">
    <property type="match status" value="1"/>
</dbReference>
<accession>A0EFI0</accession>
<evidence type="ECO:0000313" key="2">
    <source>
        <dbReference type="EMBL" id="CAK94071.1"/>
    </source>
</evidence>
<dbReference type="InterPro" id="IPR050672">
    <property type="entry name" value="FBXO45-Fsn/SPSB_families"/>
</dbReference>
<dbReference type="Pfam" id="PF00622">
    <property type="entry name" value="SPRY"/>
    <property type="match status" value="1"/>
</dbReference>
<dbReference type="InterPro" id="IPR043136">
    <property type="entry name" value="B30.2/SPRY_sf"/>
</dbReference>
<reference evidence="2 3" key="1">
    <citation type="journal article" date="2006" name="Nature">
        <title>Global trends of whole-genome duplications revealed by the ciliate Paramecium tetraurelia.</title>
        <authorList>
            <consortium name="Genoscope"/>
            <person name="Aury J.-M."/>
            <person name="Jaillon O."/>
            <person name="Duret L."/>
            <person name="Noel B."/>
            <person name="Jubin C."/>
            <person name="Porcel B.M."/>
            <person name="Segurens B."/>
            <person name="Daubin V."/>
            <person name="Anthouard V."/>
            <person name="Aiach N."/>
            <person name="Arnaiz O."/>
            <person name="Billaut A."/>
            <person name="Beisson J."/>
            <person name="Blanc I."/>
            <person name="Bouhouche K."/>
            <person name="Camara F."/>
            <person name="Duharcourt S."/>
            <person name="Guigo R."/>
            <person name="Gogendeau D."/>
            <person name="Katinka M."/>
            <person name="Keller A.-M."/>
            <person name="Kissmehl R."/>
            <person name="Klotz C."/>
            <person name="Koll F."/>
            <person name="Le Moue A."/>
            <person name="Lepere C."/>
            <person name="Malinsky S."/>
            <person name="Nowacki M."/>
            <person name="Nowak J.K."/>
            <person name="Plattner H."/>
            <person name="Poulain J."/>
            <person name="Ruiz F."/>
            <person name="Serrano V."/>
            <person name="Zagulski M."/>
            <person name="Dessen P."/>
            <person name="Betermier M."/>
            <person name="Weissenbach J."/>
            <person name="Scarpelli C."/>
            <person name="Schachter V."/>
            <person name="Sperling L."/>
            <person name="Meyer E."/>
            <person name="Cohen J."/>
            <person name="Wincker P."/>
        </authorList>
    </citation>
    <scope>NUCLEOTIDE SEQUENCE [LARGE SCALE GENOMIC DNA]</scope>
    <source>
        <strain evidence="2 3">Stock d4-2</strain>
    </source>
</reference>